<comment type="caution">
    <text evidence="1">The sequence shown here is derived from an EMBL/GenBank/DDBJ whole genome shotgun (WGS) entry which is preliminary data.</text>
</comment>
<proteinExistence type="predicted"/>
<evidence type="ECO:0000313" key="1">
    <source>
        <dbReference type="EMBL" id="KAJ2976829.1"/>
    </source>
</evidence>
<accession>A0ACC1NCP5</accession>
<dbReference type="Proteomes" id="UP001143910">
    <property type="component" value="Unassembled WGS sequence"/>
</dbReference>
<protein>
    <submittedName>
        <fullName evidence="1">Uncharacterized protein</fullName>
    </submittedName>
</protein>
<name>A0ACC1NCP5_9HYPO</name>
<keyword evidence="2" id="KW-1185">Reference proteome</keyword>
<reference evidence="1" key="1">
    <citation type="submission" date="2022-08" db="EMBL/GenBank/DDBJ databases">
        <title>Genome Sequence of Lecanicillium fungicola.</title>
        <authorList>
            <person name="Buettner E."/>
        </authorList>
    </citation>
    <scope>NUCLEOTIDE SEQUENCE</scope>
    <source>
        <strain evidence="1">Babe33</strain>
    </source>
</reference>
<gene>
    <name evidence="1" type="ORF">NQ176_g4715</name>
</gene>
<organism evidence="1 2">
    <name type="scientific">Zarea fungicola</name>
    <dbReference type="NCBI Taxonomy" id="93591"/>
    <lineage>
        <taxon>Eukaryota</taxon>
        <taxon>Fungi</taxon>
        <taxon>Dikarya</taxon>
        <taxon>Ascomycota</taxon>
        <taxon>Pezizomycotina</taxon>
        <taxon>Sordariomycetes</taxon>
        <taxon>Hypocreomycetidae</taxon>
        <taxon>Hypocreales</taxon>
        <taxon>Cordycipitaceae</taxon>
        <taxon>Zarea</taxon>
    </lineage>
</organism>
<dbReference type="EMBL" id="JANJQO010000535">
    <property type="protein sequence ID" value="KAJ2976829.1"/>
    <property type="molecule type" value="Genomic_DNA"/>
</dbReference>
<evidence type="ECO:0000313" key="2">
    <source>
        <dbReference type="Proteomes" id="UP001143910"/>
    </source>
</evidence>
<sequence length="400" mass="43990">MDTAAPTSEPAFDPYTQNVTFFSADHNSTIEIPIPIINAAYDETISVTMNYGAQLGACIVMFLVVLALTPSSKLTRLSAVLHLLGLLVCAVRSGLLFTYYLAPESHFYQLWSGDLSQVPQYYYNLSLATNTLALPLVIIVQAALVNQAWTMVTFWPQIAKYAACVLSGIITLLTIGTRLAFTVIQNHAIVTATPPLFYFWGIQWMLIMSAVSIFWFCAIFNIKLVNHLVKNRGILPSTSLINPMEVLIMTNGALMVIPCVFAGLEWGKFTNFEAASLTVTSVVIILPLGTLTAQRISSYGSQSYLAGNEFRKQNGQPTFGSAALQTNHTKPSNATFCSNGTTVTPQTSVTSRADISLIGRSENRMDPIDLELCRIDNFRESAEILRSDDDRSKLRRDDLG</sequence>